<dbReference type="Pfam" id="PF08614">
    <property type="entry name" value="ATG16"/>
    <property type="match status" value="1"/>
</dbReference>
<feature type="non-terminal residue" evidence="5">
    <location>
        <position position="1"/>
    </location>
</feature>
<dbReference type="InterPro" id="IPR045160">
    <property type="entry name" value="ATG16"/>
</dbReference>
<feature type="region of interest" description="Disordered" evidence="3">
    <location>
        <begin position="130"/>
        <end position="177"/>
    </location>
</feature>
<evidence type="ECO:0000313" key="5">
    <source>
        <dbReference type="EMBL" id="KIJ04633.1"/>
    </source>
</evidence>
<dbReference type="PANTHER" id="PTHR19878">
    <property type="entry name" value="AUTOPHAGY PROTEIN 16-LIKE"/>
    <property type="match status" value="1"/>
</dbReference>
<evidence type="ECO:0000259" key="4">
    <source>
        <dbReference type="Pfam" id="PF08614"/>
    </source>
</evidence>
<dbReference type="EMBL" id="KN821652">
    <property type="protein sequence ID" value="KIJ04633.1"/>
    <property type="molecule type" value="Genomic_DNA"/>
</dbReference>
<dbReference type="Proteomes" id="UP000053647">
    <property type="component" value="Unassembled WGS sequence"/>
</dbReference>
<comment type="similarity">
    <text evidence="1">Belongs to the ATG16 family.</text>
</comment>
<dbReference type="OrthoDB" id="8949486at2759"/>
<reference evidence="6" key="2">
    <citation type="submission" date="2015-01" db="EMBL/GenBank/DDBJ databases">
        <title>Evolutionary Origins and Diversification of the Mycorrhizal Mutualists.</title>
        <authorList>
            <consortium name="DOE Joint Genome Institute"/>
            <consortium name="Mycorrhizal Genomics Consortium"/>
            <person name="Kohler A."/>
            <person name="Kuo A."/>
            <person name="Nagy L.G."/>
            <person name="Floudas D."/>
            <person name="Copeland A."/>
            <person name="Barry K.W."/>
            <person name="Cichocki N."/>
            <person name="Veneault-Fourrey C."/>
            <person name="LaButti K."/>
            <person name="Lindquist E.A."/>
            <person name="Lipzen A."/>
            <person name="Lundell T."/>
            <person name="Morin E."/>
            <person name="Murat C."/>
            <person name="Riley R."/>
            <person name="Ohm R."/>
            <person name="Sun H."/>
            <person name="Tunlid A."/>
            <person name="Henrissat B."/>
            <person name="Grigoriev I.V."/>
            <person name="Hibbett D.S."/>
            <person name="Martin F."/>
        </authorList>
    </citation>
    <scope>NUCLEOTIDE SEQUENCE [LARGE SCALE GENOMIC DNA]</scope>
    <source>
        <strain evidence="6">ATCC 200175</strain>
    </source>
</reference>
<evidence type="ECO:0000256" key="3">
    <source>
        <dbReference type="SAM" id="MobiDB-lite"/>
    </source>
</evidence>
<dbReference type="AlphaFoldDB" id="A0A0C9SZR3"/>
<proteinExistence type="inferred from homology"/>
<keyword evidence="2" id="KW-0175">Coiled coil</keyword>
<keyword evidence="6" id="KW-1185">Reference proteome</keyword>
<dbReference type="InterPro" id="IPR013923">
    <property type="entry name" value="Autophagy-rel_prot_16_dom"/>
</dbReference>
<feature type="compositionally biased region" description="Polar residues" evidence="3">
    <location>
        <begin position="153"/>
        <end position="168"/>
    </location>
</feature>
<name>A0A0C9SZR3_PAXIN</name>
<dbReference type="GO" id="GO:0034045">
    <property type="term" value="C:phagophore assembly site membrane"/>
    <property type="evidence" value="ECO:0007669"/>
    <property type="project" value="TreeGrafter"/>
</dbReference>
<organism evidence="5 6">
    <name type="scientific">Paxillus involutus ATCC 200175</name>
    <dbReference type="NCBI Taxonomy" id="664439"/>
    <lineage>
        <taxon>Eukaryota</taxon>
        <taxon>Fungi</taxon>
        <taxon>Dikarya</taxon>
        <taxon>Basidiomycota</taxon>
        <taxon>Agaricomycotina</taxon>
        <taxon>Agaricomycetes</taxon>
        <taxon>Agaricomycetidae</taxon>
        <taxon>Boletales</taxon>
        <taxon>Paxilineae</taxon>
        <taxon>Paxillaceae</taxon>
        <taxon>Paxillus</taxon>
    </lineage>
</organism>
<dbReference type="HOGENOM" id="CLU_081023_0_0_1"/>
<feature type="domain" description="Autophagy-related protein 16" evidence="4">
    <location>
        <begin position="1"/>
        <end position="111"/>
    </location>
</feature>
<dbReference type="Gene3D" id="1.20.5.170">
    <property type="match status" value="1"/>
</dbReference>
<dbReference type="GO" id="GO:0043495">
    <property type="term" value="F:protein-membrane adaptor activity"/>
    <property type="evidence" value="ECO:0007669"/>
    <property type="project" value="TreeGrafter"/>
</dbReference>
<dbReference type="GO" id="GO:0000045">
    <property type="term" value="P:autophagosome assembly"/>
    <property type="evidence" value="ECO:0007669"/>
    <property type="project" value="InterPro"/>
</dbReference>
<dbReference type="GO" id="GO:0034274">
    <property type="term" value="C:Atg12-Atg5-Atg16 complex"/>
    <property type="evidence" value="ECO:0007669"/>
    <property type="project" value="TreeGrafter"/>
</dbReference>
<accession>A0A0C9SZR3</accession>
<evidence type="ECO:0000256" key="1">
    <source>
        <dbReference type="ARBA" id="ARBA00005331"/>
    </source>
</evidence>
<dbReference type="CDD" id="cd22887">
    <property type="entry name" value="Atg16_CCD"/>
    <property type="match status" value="1"/>
</dbReference>
<evidence type="ECO:0000313" key="6">
    <source>
        <dbReference type="Proteomes" id="UP000053647"/>
    </source>
</evidence>
<dbReference type="GO" id="GO:0000421">
    <property type="term" value="C:autophagosome membrane"/>
    <property type="evidence" value="ECO:0007669"/>
    <property type="project" value="TreeGrafter"/>
</dbReference>
<dbReference type="PANTHER" id="PTHR19878:SF8">
    <property type="entry name" value="AUTOPHAGY-RELATED 16, ISOFORM F"/>
    <property type="match status" value="1"/>
</dbReference>
<gene>
    <name evidence="5" type="ORF">PAXINDRAFT_94501</name>
</gene>
<protein>
    <recommendedName>
        <fullName evidence="4">Autophagy-related protein 16 domain-containing protein</fullName>
    </recommendedName>
</protein>
<reference evidence="5 6" key="1">
    <citation type="submission" date="2014-06" db="EMBL/GenBank/DDBJ databases">
        <authorList>
            <consortium name="DOE Joint Genome Institute"/>
            <person name="Kuo A."/>
            <person name="Kohler A."/>
            <person name="Nagy L.G."/>
            <person name="Floudas D."/>
            <person name="Copeland A."/>
            <person name="Barry K.W."/>
            <person name="Cichocki N."/>
            <person name="Veneault-Fourrey C."/>
            <person name="LaButti K."/>
            <person name="Lindquist E.A."/>
            <person name="Lipzen A."/>
            <person name="Lundell T."/>
            <person name="Morin E."/>
            <person name="Murat C."/>
            <person name="Sun H."/>
            <person name="Tunlid A."/>
            <person name="Henrissat B."/>
            <person name="Grigoriev I.V."/>
            <person name="Hibbett D.S."/>
            <person name="Martin F."/>
            <person name="Nordberg H.P."/>
            <person name="Cantor M.N."/>
            <person name="Hua S.X."/>
        </authorList>
    </citation>
    <scope>NUCLEOTIDE SEQUENCE [LARGE SCALE GENOMIC DNA]</scope>
    <source>
        <strain evidence="5 6">ATCC 200175</strain>
    </source>
</reference>
<feature type="coiled-coil region" evidence="2">
    <location>
        <begin position="36"/>
        <end position="120"/>
    </location>
</feature>
<evidence type="ECO:0000256" key="2">
    <source>
        <dbReference type="SAM" id="Coils"/>
    </source>
</evidence>
<sequence length="177" mass="20268">LASVYKTQGQNAQRLLAMNETLREKEELSRIDSENLRRTRDEIERLRKKVDQHNELMTEKDRTAQVLHDEINTLQLELGQIEERNQILTRDNAKLLQRWLDDKQSQANKMNEANDFYENMRSRHQAVINWRGEDGPPESGSGAVSGNGVRSGEGTQATMPDVQRSQPETGLDRSPNG</sequence>